<proteinExistence type="predicted"/>
<dbReference type="Pfam" id="PF25583">
    <property type="entry name" value="WCX"/>
    <property type="match status" value="1"/>
</dbReference>
<evidence type="ECO:0000313" key="4">
    <source>
        <dbReference type="Proteomes" id="UP000515977"/>
    </source>
</evidence>
<dbReference type="PANTHER" id="PTHR34580:SF1">
    <property type="entry name" value="PROTEIN PAFC"/>
    <property type="match status" value="1"/>
</dbReference>
<dbReference type="Proteomes" id="UP000515977">
    <property type="component" value="Chromosome"/>
</dbReference>
<dbReference type="KEGG" id="tbv:H9L17_10095"/>
<sequence length="339" mass="38176">MNHATDPKDPLLRNLVLLGLIPRYPKSASVQELRAALKDRGFNVTVRTLQRDLGEKLSLRFPLICNEHGQSLRWSFDSQAQINLPAIDTASALAMHLAESHLRHLLPPGVLDLLEPQFADARHHLQALGHNTLARWAQRVRALPNGKALLPASVDRNVWEQVANALLEQRQLQVDYLSRVKGEIKAMTLHPKGLASRGPATYLIASVGDYTDNRHFALHRIQRAEVLEAEARSDDFDMDAYLPTAAFTPRQGTGTVELVADVHPDTAWILRETPLSEDQTLEPLPDTDWLRLRASVADDQETLWWVFGLGENIHLHHPTRWAADISRRATSVLHLYRSV</sequence>
<dbReference type="RefSeq" id="WP_187569336.1">
    <property type="nucleotide sequence ID" value="NZ_CP060711.1"/>
</dbReference>
<protein>
    <submittedName>
        <fullName evidence="3">WYL domain-containing protein</fullName>
    </submittedName>
</protein>
<evidence type="ECO:0000313" key="3">
    <source>
        <dbReference type="EMBL" id="QNN45568.1"/>
    </source>
</evidence>
<gene>
    <name evidence="3" type="ORF">H9L17_10095</name>
</gene>
<feature type="domain" description="WCX" evidence="2">
    <location>
        <begin position="255"/>
        <end position="331"/>
    </location>
</feature>
<dbReference type="InterPro" id="IPR026881">
    <property type="entry name" value="WYL_dom"/>
</dbReference>
<keyword evidence="4" id="KW-1185">Reference proteome</keyword>
<accession>A0A7G9QQE3</accession>
<reference evidence="3 4" key="1">
    <citation type="submission" date="2020-08" db="EMBL/GenBank/DDBJ databases">
        <title>Genome sequence of Thermomonas brevis KACC 16975T.</title>
        <authorList>
            <person name="Hyun D.-W."/>
            <person name="Bae J.-W."/>
        </authorList>
    </citation>
    <scope>NUCLEOTIDE SEQUENCE [LARGE SCALE GENOMIC DNA]</scope>
    <source>
        <strain evidence="3 4">KACC 16975</strain>
    </source>
</reference>
<dbReference type="InterPro" id="IPR057727">
    <property type="entry name" value="WCX_dom"/>
</dbReference>
<dbReference type="PROSITE" id="PS52050">
    <property type="entry name" value="WYL"/>
    <property type="match status" value="1"/>
</dbReference>
<evidence type="ECO:0000259" key="2">
    <source>
        <dbReference type="Pfam" id="PF25583"/>
    </source>
</evidence>
<name>A0A7G9QQE3_9GAMM</name>
<dbReference type="Pfam" id="PF13280">
    <property type="entry name" value="WYL"/>
    <property type="match status" value="1"/>
</dbReference>
<dbReference type="AlphaFoldDB" id="A0A7G9QQE3"/>
<dbReference type="EMBL" id="CP060711">
    <property type="protein sequence ID" value="QNN45568.1"/>
    <property type="molecule type" value="Genomic_DNA"/>
</dbReference>
<organism evidence="3 4">
    <name type="scientific">Thermomonas brevis</name>
    <dbReference type="NCBI Taxonomy" id="215691"/>
    <lineage>
        <taxon>Bacteria</taxon>
        <taxon>Pseudomonadati</taxon>
        <taxon>Pseudomonadota</taxon>
        <taxon>Gammaproteobacteria</taxon>
        <taxon>Lysobacterales</taxon>
        <taxon>Lysobacteraceae</taxon>
        <taxon>Thermomonas</taxon>
    </lineage>
</organism>
<feature type="domain" description="WYL" evidence="1">
    <location>
        <begin position="158"/>
        <end position="226"/>
    </location>
</feature>
<dbReference type="InterPro" id="IPR051534">
    <property type="entry name" value="CBASS_pafABC_assoc_protein"/>
</dbReference>
<dbReference type="PANTHER" id="PTHR34580">
    <property type="match status" value="1"/>
</dbReference>
<evidence type="ECO:0000259" key="1">
    <source>
        <dbReference type="Pfam" id="PF13280"/>
    </source>
</evidence>